<feature type="region of interest" description="Disordered" evidence="1">
    <location>
        <begin position="396"/>
        <end position="427"/>
    </location>
</feature>
<dbReference type="EMBL" id="SRPG01000114">
    <property type="protein sequence ID" value="TGN58602.1"/>
    <property type="molecule type" value="Genomic_DNA"/>
</dbReference>
<evidence type="ECO:0000313" key="2">
    <source>
        <dbReference type="EMBL" id="TGN58602.1"/>
    </source>
</evidence>
<evidence type="ECO:0000256" key="1">
    <source>
        <dbReference type="SAM" id="MobiDB-lite"/>
    </source>
</evidence>
<dbReference type="Proteomes" id="UP000297972">
    <property type="component" value="Unassembled WGS sequence"/>
</dbReference>
<comment type="caution">
    <text evidence="2">The sequence shown here is derived from an EMBL/GenBank/DDBJ whole genome shotgun (WGS) entry which is preliminary data.</text>
</comment>
<name>A0A4Z1CFT3_9RHOB</name>
<dbReference type="RefSeq" id="WP_135817879.1">
    <property type="nucleotide sequence ID" value="NZ_SRPG01000114.1"/>
</dbReference>
<proteinExistence type="predicted"/>
<dbReference type="AlphaFoldDB" id="A0A4Z1CFT3"/>
<gene>
    <name evidence="2" type="ORF">E4L95_12390</name>
</gene>
<dbReference type="OrthoDB" id="5461326at2"/>
<reference evidence="2 3" key="1">
    <citation type="submission" date="2019-03" db="EMBL/GenBank/DDBJ databases">
        <authorList>
            <person name="Li J."/>
        </authorList>
    </citation>
    <scope>NUCLEOTIDE SEQUENCE [LARGE SCALE GENOMIC DNA]</scope>
    <source>
        <strain evidence="2 3">3058</strain>
    </source>
</reference>
<sequence>MAEAEAGLELPIGLTEQKFMQQLARIEAKAIGAARKAEQGFVKSNAQIGKSFGGMSGQAKSGLQNVSYQLQDIFVQIQGGQGTVRALSQQLPQLLSGFGLVGGALGLVAAAGIPLVASFFDAGEEAKELDVAVKDLSSALSSYNDAVSAANVPTSELIEKYGLAAGAARAFLEQLAQISQVDAAQAFQASGDALNAALDGLTDRVQRYQDVIAQGYGPEDAAAERQVKRIRDEFGLTIGQAIRLNDLLQSRDTATSMQAQVAATQDLASFLNDAAAQAGYTNTNLNEAAKAASQATLDGLAFKTTLDDGAVSASDLASAIASIDFTNPTAAAQQLSGIMGVMVGQAQGLLDRLGQAAQVARQRLQNSVANGNPLDPLGAFSGGQAASTAVQVNAGGTLRTPDIPDFGKDAPKGRAGGGAKKAGAGRTGREELPFFENMERDIQNLDRELTLIGQSNEAIATAKARWELLDEAKRRGVPVNAELSAQIDAQAEQFGRLTAELEAAEKSQQQFEDAVDGIADAMAGALVAGESLREGLANVLKGIASDILSSGIRSALMGQFAGGGGGGLLQGAMNFLAGGGDKLTGALRLAGARANGGPVNAGSAYLVGERGPEIVVPRNSGHVIPNHKLGGGGNGSVDVRVSVDQNGNLQAFVDKRASGISAKHQRETLRRAEDNAYLWHNNHRKRYT</sequence>
<accession>A0A4Z1CFT3</accession>
<evidence type="ECO:0008006" key="4">
    <source>
        <dbReference type="Google" id="ProtNLM"/>
    </source>
</evidence>
<protein>
    <recommendedName>
        <fullName evidence="4">Bacteriophage tail tape measure N-terminal domain-containing protein</fullName>
    </recommendedName>
</protein>
<evidence type="ECO:0000313" key="3">
    <source>
        <dbReference type="Proteomes" id="UP000297972"/>
    </source>
</evidence>
<keyword evidence="3" id="KW-1185">Reference proteome</keyword>
<organism evidence="2 3">
    <name type="scientific">Paracoccus liaowanqingii</name>
    <dbReference type="NCBI Taxonomy" id="2560053"/>
    <lineage>
        <taxon>Bacteria</taxon>
        <taxon>Pseudomonadati</taxon>
        <taxon>Pseudomonadota</taxon>
        <taxon>Alphaproteobacteria</taxon>
        <taxon>Rhodobacterales</taxon>
        <taxon>Paracoccaceae</taxon>
        <taxon>Paracoccus</taxon>
    </lineage>
</organism>